<dbReference type="GeneID" id="115013117"/>
<evidence type="ECO:0000313" key="2">
    <source>
        <dbReference type="Proteomes" id="UP000504630"/>
    </source>
</evidence>
<feature type="compositionally biased region" description="Basic residues" evidence="1">
    <location>
        <begin position="65"/>
        <end position="74"/>
    </location>
</feature>
<dbReference type="AlphaFoldDB" id="A0A6J2QBD8"/>
<dbReference type="InParanoid" id="A0A6J2QBD8"/>
<dbReference type="RefSeq" id="XP_029294981.1">
    <property type="nucleotide sequence ID" value="XM_029439121.1"/>
</dbReference>
<feature type="region of interest" description="Disordered" evidence="1">
    <location>
        <begin position="31"/>
        <end position="77"/>
    </location>
</feature>
<proteinExistence type="predicted"/>
<evidence type="ECO:0000256" key="1">
    <source>
        <dbReference type="SAM" id="MobiDB-lite"/>
    </source>
</evidence>
<gene>
    <name evidence="3" type="primary">LOC115013117</name>
</gene>
<sequence>MQTASAATQQNSPSHFFFLLRIPHWTKAASCHANGRHSAPPSHPPQPRRTCDTSTDTDMLQHPSHWTKRRVPRTKRSEAEHIGSVRVEEVDLLLEDRRQLLYDTKDHHVNFRTLQRAIDPNHTDNARLGKTPDFHPIVPLAKDQTEGKSPSNKRDIMGSAPLKPYSDALQYSSHVGRHLTGTQCRKDQNCCSFAPSPRRRRDENK</sequence>
<feature type="region of interest" description="Disordered" evidence="1">
    <location>
        <begin position="141"/>
        <end position="164"/>
    </location>
</feature>
<keyword evidence="2" id="KW-1185">Reference proteome</keyword>
<feature type="region of interest" description="Disordered" evidence="1">
    <location>
        <begin position="186"/>
        <end position="205"/>
    </location>
</feature>
<protein>
    <submittedName>
        <fullName evidence="3">Uncharacterized protein LOC115013117</fullName>
    </submittedName>
</protein>
<dbReference type="KEGG" id="cgob:115013117"/>
<evidence type="ECO:0000313" key="3">
    <source>
        <dbReference type="RefSeq" id="XP_029294981.1"/>
    </source>
</evidence>
<organism evidence="2 3">
    <name type="scientific">Cottoperca gobio</name>
    <name type="common">Frogmouth</name>
    <name type="synonym">Aphritis gobio</name>
    <dbReference type="NCBI Taxonomy" id="56716"/>
    <lineage>
        <taxon>Eukaryota</taxon>
        <taxon>Metazoa</taxon>
        <taxon>Chordata</taxon>
        <taxon>Craniata</taxon>
        <taxon>Vertebrata</taxon>
        <taxon>Euteleostomi</taxon>
        <taxon>Actinopterygii</taxon>
        <taxon>Neopterygii</taxon>
        <taxon>Teleostei</taxon>
        <taxon>Neoteleostei</taxon>
        <taxon>Acanthomorphata</taxon>
        <taxon>Eupercaria</taxon>
        <taxon>Perciformes</taxon>
        <taxon>Notothenioidei</taxon>
        <taxon>Bovichtidae</taxon>
        <taxon>Cottoperca</taxon>
    </lineage>
</organism>
<dbReference type="Proteomes" id="UP000504630">
    <property type="component" value="Chromosome 9"/>
</dbReference>
<reference evidence="3" key="1">
    <citation type="submission" date="2025-08" db="UniProtKB">
        <authorList>
            <consortium name="RefSeq"/>
        </authorList>
    </citation>
    <scope>IDENTIFICATION</scope>
</reference>
<accession>A0A6J2QBD8</accession>
<name>A0A6J2QBD8_COTGO</name>